<dbReference type="InterPro" id="IPR001314">
    <property type="entry name" value="Peptidase_S1A"/>
</dbReference>
<sequence>MNSPTRQLLYKRSTVCDILRRQINCLAGVMDPLYKFELFLLLTCLGKIGHGTDIINGQKVPANSMLYMASVQTNHGHVCGGFLVSEGFVMTAAHCDNNRLSSVVLGTHDLNTVRQKILIEKKCKPETYKDVGHGHDIMLLKLARKAQMDNSVQTVPLAESHINIKNAQCHVAGWGKTSTQGRGVNELRKVDVSIIDPQICKEQWYNLPDDVICAGGFGTNKGFCQGDSGGPLVCNGFAVGVVSFNRNFNCTYPDVPNVYTDITKHLHWIRSIIRQNNCY</sequence>
<dbReference type="InterPro" id="IPR018114">
    <property type="entry name" value="TRYPSIN_HIS"/>
</dbReference>
<gene>
    <name evidence="7" type="ORF">Q5P01_016195</name>
</gene>
<evidence type="ECO:0000313" key="7">
    <source>
        <dbReference type="EMBL" id="KAK2835711.1"/>
    </source>
</evidence>
<keyword evidence="5" id="KW-1015">Disulfide bond</keyword>
<keyword evidence="3" id="KW-0378">Hydrolase</keyword>
<keyword evidence="2" id="KW-0645">Protease</keyword>
<dbReference type="Gene3D" id="2.40.10.10">
    <property type="entry name" value="Trypsin-like serine proteases"/>
    <property type="match status" value="1"/>
</dbReference>
<accession>A0AA88MHC9</accession>
<name>A0AA88MHC9_CHASR</name>
<evidence type="ECO:0000256" key="2">
    <source>
        <dbReference type="ARBA" id="ARBA00022670"/>
    </source>
</evidence>
<dbReference type="GO" id="GO:0006508">
    <property type="term" value="P:proteolysis"/>
    <property type="evidence" value="ECO:0007669"/>
    <property type="project" value="UniProtKB-KW"/>
</dbReference>
<evidence type="ECO:0000313" key="8">
    <source>
        <dbReference type="Proteomes" id="UP001187415"/>
    </source>
</evidence>
<dbReference type="PROSITE" id="PS50240">
    <property type="entry name" value="TRYPSIN_DOM"/>
    <property type="match status" value="1"/>
</dbReference>
<evidence type="ECO:0000256" key="1">
    <source>
        <dbReference type="ARBA" id="ARBA00009228"/>
    </source>
</evidence>
<proteinExistence type="inferred from homology"/>
<dbReference type="PANTHER" id="PTHR24271:SF87">
    <property type="entry name" value="ARGININE ESTERASE-LIKE-RELATED"/>
    <property type="match status" value="1"/>
</dbReference>
<dbReference type="FunFam" id="2.40.10.10:FF:000010">
    <property type="entry name" value="Kallikrein related peptidase 11"/>
    <property type="match status" value="1"/>
</dbReference>
<keyword evidence="4" id="KW-0720">Serine protease</keyword>
<organism evidence="7 8">
    <name type="scientific">Channa striata</name>
    <name type="common">Snakehead murrel</name>
    <name type="synonym">Ophicephalus striatus</name>
    <dbReference type="NCBI Taxonomy" id="64152"/>
    <lineage>
        <taxon>Eukaryota</taxon>
        <taxon>Metazoa</taxon>
        <taxon>Chordata</taxon>
        <taxon>Craniata</taxon>
        <taxon>Vertebrata</taxon>
        <taxon>Euteleostomi</taxon>
        <taxon>Actinopterygii</taxon>
        <taxon>Neopterygii</taxon>
        <taxon>Teleostei</taxon>
        <taxon>Neoteleostei</taxon>
        <taxon>Acanthomorphata</taxon>
        <taxon>Anabantaria</taxon>
        <taxon>Anabantiformes</taxon>
        <taxon>Channoidei</taxon>
        <taxon>Channidae</taxon>
        <taxon>Channa</taxon>
    </lineage>
</organism>
<evidence type="ECO:0000259" key="6">
    <source>
        <dbReference type="PROSITE" id="PS50240"/>
    </source>
</evidence>
<evidence type="ECO:0000256" key="3">
    <source>
        <dbReference type="ARBA" id="ARBA00022801"/>
    </source>
</evidence>
<evidence type="ECO:0000256" key="5">
    <source>
        <dbReference type="ARBA" id="ARBA00023157"/>
    </source>
</evidence>
<dbReference type="PRINTS" id="PR00722">
    <property type="entry name" value="CHYMOTRYPSIN"/>
</dbReference>
<protein>
    <recommendedName>
        <fullName evidence="6">Peptidase S1 domain-containing protein</fullName>
    </recommendedName>
</protein>
<dbReference type="InterPro" id="IPR009003">
    <property type="entry name" value="Peptidase_S1_PA"/>
</dbReference>
<dbReference type="Pfam" id="PF00089">
    <property type="entry name" value="Trypsin"/>
    <property type="match status" value="1"/>
</dbReference>
<reference evidence="7" key="1">
    <citation type="submission" date="2023-07" db="EMBL/GenBank/DDBJ databases">
        <title>Chromosome-level Genome Assembly of Striped Snakehead (Channa striata).</title>
        <authorList>
            <person name="Liu H."/>
        </authorList>
    </citation>
    <scope>NUCLEOTIDE SEQUENCE</scope>
    <source>
        <strain evidence="7">Gz</strain>
        <tissue evidence="7">Muscle</tissue>
    </source>
</reference>
<dbReference type="InterPro" id="IPR001254">
    <property type="entry name" value="Trypsin_dom"/>
</dbReference>
<dbReference type="GO" id="GO:0004252">
    <property type="term" value="F:serine-type endopeptidase activity"/>
    <property type="evidence" value="ECO:0007669"/>
    <property type="project" value="InterPro"/>
</dbReference>
<dbReference type="EMBL" id="JAUPFM010000012">
    <property type="protein sequence ID" value="KAK2835711.1"/>
    <property type="molecule type" value="Genomic_DNA"/>
</dbReference>
<dbReference type="CDD" id="cd00190">
    <property type="entry name" value="Tryp_SPc"/>
    <property type="match status" value="1"/>
</dbReference>
<comment type="caution">
    <text evidence="7">The sequence shown here is derived from an EMBL/GenBank/DDBJ whole genome shotgun (WGS) entry which is preliminary data.</text>
</comment>
<dbReference type="Proteomes" id="UP001187415">
    <property type="component" value="Unassembled WGS sequence"/>
</dbReference>
<dbReference type="PANTHER" id="PTHR24271">
    <property type="entry name" value="KALLIKREIN-RELATED"/>
    <property type="match status" value="1"/>
</dbReference>
<feature type="domain" description="Peptidase S1" evidence="6">
    <location>
        <begin position="54"/>
        <end position="274"/>
    </location>
</feature>
<dbReference type="SMART" id="SM00020">
    <property type="entry name" value="Tryp_SPc"/>
    <property type="match status" value="1"/>
</dbReference>
<dbReference type="AlphaFoldDB" id="A0AA88MHC9"/>
<dbReference type="InterPro" id="IPR043504">
    <property type="entry name" value="Peptidase_S1_PA_chymotrypsin"/>
</dbReference>
<keyword evidence="8" id="KW-1185">Reference proteome</keyword>
<dbReference type="SUPFAM" id="SSF50494">
    <property type="entry name" value="Trypsin-like serine proteases"/>
    <property type="match status" value="1"/>
</dbReference>
<dbReference type="PROSITE" id="PS00134">
    <property type="entry name" value="TRYPSIN_HIS"/>
    <property type="match status" value="1"/>
</dbReference>
<evidence type="ECO:0000256" key="4">
    <source>
        <dbReference type="ARBA" id="ARBA00022825"/>
    </source>
</evidence>
<comment type="similarity">
    <text evidence="1">Belongs to the peptidase S1 family. Snake venom subfamily.</text>
</comment>